<evidence type="ECO:0000259" key="8">
    <source>
        <dbReference type="PROSITE" id="PS51456"/>
    </source>
</evidence>
<evidence type="ECO:0000313" key="9">
    <source>
        <dbReference type="EMBL" id="PHJ22902.1"/>
    </source>
</evidence>
<evidence type="ECO:0000256" key="3">
    <source>
        <dbReference type="ARBA" id="ARBA00023123"/>
    </source>
</evidence>
<evidence type="ECO:0000256" key="1">
    <source>
        <dbReference type="ARBA" id="ARBA00022741"/>
    </source>
</evidence>
<dbReference type="PANTHER" id="PTHR13140:SF706">
    <property type="entry name" value="DILUTE CLASS UNCONVENTIONAL MYOSIN, ISOFORM C"/>
    <property type="match status" value="1"/>
</dbReference>
<dbReference type="InterPro" id="IPR027417">
    <property type="entry name" value="P-loop_NTPase"/>
</dbReference>
<dbReference type="InterPro" id="IPR001609">
    <property type="entry name" value="Myosin_head_motor_dom-like"/>
</dbReference>
<dbReference type="Gene3D" id="1.20.5.4820">
    <property type="match status" value="1"/>
</dbReference>
<organism evidence="9 10">
    <name type="scientific">Cystoisospora suis</name>
    <dbReference type="NCBI Taxonomy" id="483139"/>
    <lineage>
        <taxon>Eukaryota</taxon>
        <taxon>Sar</taxon>
        <taxon>Alveolata</taxon>
        <taxon>Apicomplexa</taxon>
        <taxon>Conoidasida</taxon>
        <taxon>Coccidia</taxon>
        <taxon>Eucoccidiorida</taxon>
        <taxon>Eimeriorina</taxon>
        <taxon>Sarcocystidae</taxon>
        <taxon>Cystoisospora</taxon>
    </lineage>
</organism>
<evidence type="ECO:0000256" key="6">
    <source>
        <dbReference type="PROSITE-ProRule" id="PRU00782"/>
    </source>
</evidence>
<dbReference type="GO" id="GO:0016459">
    <property type="term" value="C:myosin complex"/>
    <property type="evidence" value="ECO:0007669"/>
    <property type="project" value="UniProtKB-KW"/>
</dbReference>
<dbReference type="PROSITE" id="PS50096">
    <property type="entry name" value="IQ"/>
    <property type="match status" value="1"/>
</dbReference>
<keyword evidence="4 6" id="KW-0505">Motor protein</keyword>
<feature type="compositionally biased region" description="Polar residues" evidence="7">
    <location>
        <begin position="1492"/>
        <end position="1501"/>
    </location>
</feature>
<dbReference type="Gene3D" id="1.10.10.820">
    <property type="match status" value="1"/>
</dbReference>
<evidence type="ECO:0000313" key="10">
    <source>
        <dbReference type="Proteomes" id="UP000221165"/>
    </source>
</evidence>
<feature type="compositionally biased region" description="Polar residues" evidence="7">
    <location>
        <begin position="1579"/>
        <end position="1595"/>
    </location>
</feature>
<feature type="region of interest" description="Disordered" evidence="7">
    <location>
        <begin position="995"/>
        <end position="1039"/>
    </location>
</feature>
<dbReference type="PROSITE" id="PS51456">
    <property type="entry name" value="MYOSIN_MOTOR"/>
    <property type="match status" value="1"/>
</dbReference>
<feature type="compositionally biased region" description="Basic and acidic residues" evidence="7">
    <location>
        <begin position="996"/>
        <end position="1009"/>
    </location>
</feature>
<dbReference type="VEuPathDB" id="ToxoDB:CSUI_003244"/>
<dbReference type="GO" id="GO:0051015">
    <property type="term" value="F:actin filament binding"/>
    <property type="evidence" value="ECO:0007669"/>
    <property type="project" value="TreeGrafter"/>
</dbReference>
<feature type="region of interest" description="Disordered" evidence="7">
    <location>
        <begin position="1488"/>
        <end position="1521"/>
    </location>
</feature>
<feature type="compositionally biased region" description="Polar residues" evidence="7">
    <location>
        <begin position="1014"/>
        <end position="1023"/>
    </location>
</feature>
<feature type="compositionally biased region" description="Acidic residues" evidence="7">
    <location>
        <begin position="1719"/>
        <end position="1728"/>
    </location>
</feature>
<comment type="caution">
    <text evidence="9">The sequence shown here is derived from an EMBL/GenBank/DDBJ whole genome shotgun (WGS) entry which is preliminary data.</text>
</comment>
<dbReference type="Gene3D" id="3.40.850.10">
    <property type="entry name" value="Kinesin motor domain"/>
    <property type="match status" value="1"/>
</dbReference>
<sequence>MENPAAEPGTTGSTIGSWFWVQSSTNDVCSAARLVEVLGADVGQNGSLDPQATCVVEFLHGGCTEVPYSQIRGAVDISVLQGAEDLLALSELTEASILHSLRSRYLRSEIYTAIGAPILISINPYEPLPNLFSPEAMAACRESAREEYEMQNLCLDKSSQKPDGAGRDCRPHIFTTAQRAHSRMFREGKSQSIIISGESGSGKTEGAKLILRYLADIGARTGEKSEGDVGTARGGIEELVLRTNPVLEAFGNAQTCRNDNSSRFGKFILVYFNGRTRRISAALQKTYLLEQCRVVGHSRGERSFHVFYQLVHGAREHLPRATVEFLGLETSHASSFTYLKPTIPQLRKDWSRPIRECTAQPTYEADEVDEIAATSNAKAFAELLACFRDLGLSQQEIQGILRVLSAVLHLGNLRFCDSAGGLGAVLGTRKEAEAGEESEDDEVNATAELQAAEIVSRVLGIDLQVLLDLFRGQKFVEPVTQQELWLPRTAKKAAELRDTLAKYLYSQLFRWLVARLNSALDGAAKWPTLSSFGDAAASGRQRTSPGRGGQVLFIGLLDIYGFEVFEENSFEQLCINYANEKLQQHFNHHIFALEQAAYTDEGISWEQIIFTDNEAVISALEQRFTGVFSLLDSENLMPEATDRSFLRKILGKTSSPAVRESDSNLRKATHFVIDHYAGTVEYHSEGFLVKNLGSWSREVVEFVSKSGISCIEDAPALLTSDDARLSSSLSMNQDAGSSVLGDRVKPGRRTSQSVCSNFRKQVKELIETIQATDPFYVRCIKPCAEKKRRNFDATDVLRQLRCAGVLETVRIRRHGYPIRMPFAGFLGQFLCLSPSIGQRMPAGGASSPHLRGQSAASAALSGDALTAFYERSKARETCKCLLTEVEARFANQGILTERGLWQVGKTKVFLKKNLLDLMERATMDHRFSAATCISRHFRGYVERCRYRQTLQTIYRLQARVRGVLRFRSVIREMRAARAGRNRAAYVDGLQGVAHSTTEDEYRSPEKLQVDEAAGSSTDPSTPESRPELPAPGEPHGSARQERIPDRQQDEMKNPQGLTSVDQSECTASPEGVACLFTSVPRESPCLQLPAGVAPSPQEMCAAEHCLGDTKEKSTPTPSERVLKPGRAVPWTFGEDYRHSPRYSELHAQSAGQRGERDRLLEQTLENNFLQTQLEQQRRLLEQQQQLIRQQQELIQERSKERSDIPRELSETEGATAEDVRSWYTAGGTTGVRRQAADSTACTGSAGCLRVAPTSSRSSSGVILPSKCHCCQRSERADAFQSPQVSEALNELADRVAFMEQCIRSSFNNALGSVDKLRRQGWPEKEQDSTASCSLRSSLCSEEGTPEKLREQLLAVDPVAEILTDGGDGRSARKCRSRSRGSVESSVAALCLRVDSLEKKQRDLQDLTMMLGGCVSRNTEALRDLKQSVARIDKHLCSSKRGFRQDPTCGASWMVEGKDDVMSTDWEQQDEHKQQSAVRLCSAIALPSPSEAWPSTPSQNVFPSDDCTHPSPFSDNPHETEVPHQLPILASDNLATVSFALAQVRPVTDPSSADESPRDASENSGSLFSPPPALEDRHQPTTQEIVPVSSAVQPGISTGAHAESDPSLFHGESEPDSTGAPGDEPVQAAGGRELVDEETCESVQSSSAGVQDGSLRDISYESIREDDTTTDAEPVTVRSSNPSGSLWGRFMRRIRGSLTSGSESQDDESDYDATRKAEDWEAVGDDEEL</sequence>
<dbReference type="GO" id="GO:0005737">
    <property type="term" value="C:cytoplasm"/>
    <property type="evidence" value="ECO:0007669"/>
    <property type="project" value="TreeGrafter"/>
</dbReference>
<feature type="domain" description="Myosin motor" evidence="8">
    <location>
        <begin position="81"/>
        <end position="923"/>
    </location>
</feature>
<dbReference type="GeneID" id="94426653"/>
<dbReference type="SUPFAM" id="SSF52540">
    <property type="entry name" value="P-loop containing nucleoside triphosphate hydrolases"/>
    <property type="match status" value="1"/>
</dbReference>
<keyword evidence="3 6" id="KW-0518">Myosin</keyword>
<evidence type="ECO:0000256" key="2">
    <source>
        <dbReference type="ARBA" id="ARBA00022840"/>
    </source>
</evidence>
<evidence type="ECO:0000256" key="7">
    <source>
        <dbReference type="SAM" id="MobiDB-lite"/>
    </source>
</evidence>
<dbReference type="GO" id="GO:0007015">
    <property type="term" value="P:actin filament organization"/>
    <property type="evidence" value="ECO:0007669"/>
    <property type="project" value="TreeGrafter"/>
</dbReference>
<evidence type="ECO:0000256" key="4">
    <source>
        <dbReference type="ARBA" id="ARBA00023175"/>
    </source>
</evidence>
<dbReference type="PANTHER" id="PTHR13140">
    <property type="entry name" value="MYOSIN"/>
    <property type="match status" value="1"/>
</dbReference>
<keyword evidence="10" id="KW-1185">Reference proteome</keyword>
<protein>
    <submittedName>
        <fullName evidence="9">Myosin i</fullName>
    </submittedName>
</protein>
<accession>A0A2C6L5R1</accession>
<dbReference type="Pfam" id="PF00063">
    <property type="entry name" value="Myosin_head"/>
    <property type="match status" value="1"/>
</dbReference>
<dbReference type="SMART" id="SM00242">
    <property type="entry name" value="MYSc"/>
    <property type="match status" value="1"/>
</dbReference>
<reference evidence="9 10" key="1">
    <citation type="journal article" date="2017" name="Int. J. Parasitol.">
        <title>The genome of the protozoan parasite Cystoisospora suis and a reverse vaccinology approach to identify vaccine candidates.</title>
        <authorList>
            <person name="Palmieri N."/>
            <person name="Shrestha A."/>
            <person name="Ruttkowski B."/>
            <person name="Beck T."/>
            <person name="Vogl C."/>
            <person name="Tomley F."/>
            <person name="Blake D.P."/>
            <person name="Joachim A."/>
        </authorList>
    </citation>
    <scope>NUCLEOTIDE SEQUENCE [LARGE SCALE GENOMIC DNA]</scope>
    <source>
        <strain evidence="9 10">Wien I</strain>
    </source>
</reference>
<name>A0A2C6L5R1_9APIC</name>
<gene>
    <name evidence="9" type="ORF">CSUI_003244</name>
</gene>
<dbReference type="GO" id="GO:0000146">
    <property type="term" value="F:microfilament motor activity"/>
    <property type="evidence" value="ECO:0007669"/>
    <property type="project" value="TreeGrafter"/>
</dbReference>
<dbReference type="EMBL" id="MIGC01001421">
    <property type="protein sequence ID" value="PHJ22902.1"/>
    <property type="molecule type" value="Genomic_DNA"/>
</dbReference>
<feature type="compositionally biased region" description="Basic and acidic residues" evidence="7">
    <location>
        <begin position="1195"/>
        <end position="1209"/>
    </location>
</feature>
<dbReference type="InterPro" id="IPR036961">
    <property type="entry name" value="Kinesin_motor_dom_sf"/>
</dbReference>
<evidence type="ECO:0000256" key="5">
    <source>
        <dbReference type="ARBA" id="ARBA00023203"/>
    </source>
</evidence>
<feature type="binding site" evidence="6">
    <location>
        <begin position="197"/>
        <end position="204"/>
    </location>
    <ligand>
        <name>ATP</name>
        <dbReference type="ChEBI" id="CHEBI:30616"/>
    </ligand>
</feature>
<feature type="region of interest" description="Disordered" evidence="7">
    <location>
        <begin position="1195"/>
        <end position="1217"/>
    </location>
</feature>
<dbReference type="Gene3D" id="1.20.58.530">
    <property type="match status" value="1"/>
</dbReference>
<comment type="similarity">
    <text evidence="6">Belongs to the TRAFAC class myosin-kinesin ATPase superfamily. Myosin family.</text>
</comment>
<feature type="region of interest" description="Disordered" evidence="7">
    <location>
        <begin position="1545"/>
        <end position="1728"/>
    </location>
</feature>
<dbReference type="Proteomes" id="UP000221165">
    <property type="component" value="Unassembled WGS sequence"/>
</dbReference>
<feature type="compositionally biased region" description="Basic and acidic residues" evidence="7">
    <location>
        <begin position="1653"/>
        <end position="1666"/>
    </location>
</feature>
<dbReference type="Gene3D" id="1.20.120.720">
    <property type="entry name" value="Myosin VI head, motor domain, U50 subdomain"/>
    <property type="match status" value="1"/>
</dbReference>
<dbReference type="RefSeq" id="XP_067924579.1">
    <property type="nucleotide sequence ID" value="XM_068063442.1"/>
</dbReference>
<keyword evidence="5 6" id="KW-0009">Actin-binding</keyword>
<keyword evidence="1 6" id="KW-0547">Nucleotide-binding</keyword>
<dbReference type="GO" id="GO:0005524">
    <property type="term" value="F:ATP binding"/>
    <property type="evidence" value="ECO:0007669"/>
    <property type="project" value="UniProtKB-UniRule"/>
</dbReference>
<keyword evidence="2 6" id="KW-0067">ATP-binding</keyword>
<dbReference type="CDD" id="cd00124">
    <property type="entry name" value="MYSc"/>
    <property type="match status" value="1"/>
</dbReference>
<dbReference type="PRINTS" id="PR00193">
    <property type="entry name" value="MYOSINHEAVY"/>
</dbReference>
<dbReference type="GO" id="GO:0016020">
    <property type="term" value="C:membrane"/>
    <property type="evidence" value="ECO:0007669"/>
    <property type="project" value="TreeGrafter"/>
</dbReference>
<proteinExistence type="inferred from homology"/>
<dbReference type="OrthoDB" id="331210at2759"/>
<feature type="region of interest" description="Actin-binding" evidence="6">
    <location>
        <begin position="762"/>
        <end position="784"/>
    </location>
</feature>